<evidence type="ECO:0000256" key="2">
    <source>
        <dbReference type="ARBA" id="ARBA00022448"/>
    </source>
</evidence>
<keyword evidence="2" id="KW-0813">Transport</keyword>
<dbReference type="GO" id="GO:0016887">
    <property type="term" value="F:ATP hydrolysis activity"/>
    <property type="evidence" value="ECO:0007669"/>
    <property type="project" value="InterPro"/>
</dbReference>
<dbReference type="InterPro" id="IPR027417">
    <property type="entry name" value="P-loop_NTPase"/>
</dbReference>
<evidence type="ECO:0000256" key="1">
    <source>
        <dbReference type="ARBA" id="ARBA00005417"/>
    </source>
</evidence>
<keyword evidence="3" id="KW-0547">Nucleotide-binding</keyword>
<keyword evidence="4 6" id="KW-0067">ATP-binding</keyword>
<dbReference type="SMART" id="SM00382">
    <property type="entry name" value="AAA"/>
    <property type="match status" value="1"/>
</dbReference>
<dbReference type="InterPro" id="IPR003593">
    <property type="entry name" value="AAA+_ATPase"/>
</dbReference>
<evidence type="ECO:0000256" key="3">
    <source>
        <dbReference type="ARBA" id="ARBA00022741"/>
    </source>
</evidence>
<dbReference type="InterPro" id="IPR003439">
    <property type="entry name" value="ABC_transporter-like_ATP-bd"/>
</dbReference>
<evidence type="ECO:0000259" key="5">
    <source>
        <dbReference type="PROSITE" id="PS50893"/>
    </source>
</evidence>
<gene>
    <name evidence="6" type="ORF">C7H83_00245</name>
</gene>
<dbReference type="RefSeq" id="WP_103091660.1">
    <property type="nucleotide sequence ID" value="NZ_BKBJ01000005.1"/>
</dbReference>
<dbReference type="Proteomes" id="UP000280475">
    <property type="component" value="Chromosome"/>
</dbReference>
<organism evidence="6 7">
    <name type="scientific">Tetragenococcus halophilus</name>
    <name type="common">Pediococcus halophilus</name>
    <dbReference type="NCBI Taxonomy" id="51669"/>
    <lineage>
        <taxon>Bacteria</taxon>
        <taxon>Bacillati</taxon>
        <taxon>Bacillota</taxon>
        <taxon>Bacilli</taxon>
        <taxon>Lactobacillales</taxon>
        <taxon>Enterococcaceae</taxon>
        <taxon>Tetragenococcus</taxon>
    </lineage>
</organism>
<protein>
    <submittedName>
        <fullName evidence="6">ABC transporter ATP-binding protein</fullName>
    </submittedName>
</protein>
<sequence length="288" mass="32320">MILTTDKLTKKYKAQTAINHLNLSIEKGSLTALLGPNGAGKSTTMQLLIGLIQPTSGKISYQNQLKIGAVFQTSVLDDMLTVKENLQIRAEQYHNIAKTRVKELIDQLGLVSFSKQTYGNLSGGQKRRVDIARALLNEPEILFLDEPTTGLDIQTRANIWALLKDLQTKQNLTIVLTTHYLNEVDEADKIFIIDHGTLITQGSAQNIKQRFANNLLSVQLKSQKDLQAFDELEVSTFCKETNKITFSPESSQQAIHLLTKYQTYIQSFEFRLGTIDDAFMNLTGNEVR</sequence>
<dbReference type="SUPFAM" id="SSF52540">
    <property type="entry name" value="P-loop containing nucleoside triphosphate hydrolases"/>
    <property type="match status" value="1"/>
</dbReference>
<dbReference type="PANTHER" id="PTHR42711">
    <property type="entry name" value="ABC TRANSPORTER ATP-BINDING PROTEIN"/>
    <property type="match status" value="1"/>
</dbReference>
<dbReference type="PROSITE" id="PS00211">
    <property type="entry name" value="ABC_TRANSPORTER_1"/>
    <property type="match status" value="1"/>
</dbReference>
<evidence type="ECO:0000313" key="7">
    <source>
        <dbReference type="Proteomes" id="UP000280475"/>
    </source>
</evidence>
<dbReference type="InterPro" id="IPR017871">
    <property type="entry name" value="ABC_transporter-like_CS"/>
</dbReference>
<name>A0A3G5FFE1_TETHA</name>
<feature type="domain" description="ABC transporter" evidence="5">
    <location>
        <begin position="3"/>
        <end position="220"/>
    </location>
</feature>
<dbReference type="Gene3D" id="3.40.50.300">
    <property type="entry name" value="P-loop containing nucleotide triphosphate hydrolases"/>
    <property type="match status" value="1"/>
</dbReference>
<dbReference type="PANTHER" id="PTHR42711:SF5">
    <property type="entry name" value="ABC TRANSPORTER ATP-BINDING PROTEIN NATA"/>
    <property type="match status" value="1"/>
</dbReference>
<comment type="similarity">
    <text evidence="1">Belongs to the ABC transporter superfamily.</text>
</comment>
<accession>A0A3G5FFE1</accession>
<dbReference type="GO" id="GO:0005524">
    <property type="term" value="F:ATP binding"/>
    <property type="evidence" value="ECO:0007669"/>
    <property type="project" value="UniProtKB-KW"/>
</dbReference>
<dbReference type="InterPro" id="IPR050763">
    <property type="entry name" value="ABC_transporter_ATP-binding"/>
</dbReference>
<dbReference type="AlphaFoldDB" id="A0A3G5FFE1"/>
<evidence type="ECO:0000313" key="6">
    <source>
        <dbReference type="EMBL" id="AYW49057.1"/>
    </source>
</evidence>
<proteinExistence type="inferred from homology"/>
<reference evidence="6 7" key="1">
    <citation type="journal article" date="2012" name="Int. J. Syst. Evol. Microbiol.">
        <title>Characterization of Tetragenococcus strains from sugar thick juice reveals a novel species, Tetragenococcus osmophilus sp. nov., and divides Tetragenococcus halophilus into two subspecies, T. halophilus subsp. halophilus subsp. nov. and T. halophilus subsp. flandriensis subsp. nov.</title>
        <authorList>
            <person name="Juste A."/>
            <person name="Van Trappen S."/>
            <person name="Verreth C."/>
            <person name="Cleenwerck I."/>
            <person name="De Vos P."/>
            <person name="Lievens B."/>
            <person name="Willems K.A."/>
        </authorList>
    </citation>
    <scope>NUCLEOTIDE SEQUENCE [LARGE SCALE GENOMIC DNA]</scope>
    <source>
        <strain evidence="6 7">LMG 26042</strain>
    </source>
</reference>
<evidence type="ECO:0000256" key="4">
    <source>
        <dbReference type="ARBA" id="ARBA00022840"/>
    </source>
</evidence>
<dbReference type="EMBL" id="CP027768">
    <property type="protein sequence ID" value="AYW49057.1"/>
    <property type="molecule type" value="Genomic_DNA"/>
</dbReference>
<dbReference type="Pfam" id="PF00005">
    <property type="entry name" value="ABC_tran"/>
    <property type="match status" value="1"/>
</dbReference>
<dbReference type="PROSITE" id="PS50893">
    <property type="entry name" value="ABC_TRANSPORTER_2"/>
    <property type="match status" value="1"/>
</dbReference>